<feature type="region of interest" description="Disordered" evidence="1">
    <location>
        <begin position="119"/>
        <end position="139"/>
    </location>
</feature>
<proteinExistence type="predicted"/>
<dbReference type="InterPro" id="IPR045338">
    <property type="entry name" value="DUF6535"/>
</dbReference>
<sequence length="741" mass="81963">MSSRSFSHTSSCSRMSSSWDSASRAESGQPPSRGDDMSPSAEEENIMDNIARNAQAESTPLHRLSSLPPDRARTHTRSAAWTERMATAAPEAVMPLPPSAGDEHDASVQAVPRTGDEAIGVRRGAGGKGRHDPFPRTRFGLNADQLRGQASKGAPRDYKQKYAEDPPYRELVPDDARVWLVYNDESTIFDNDMIVESGDNLDILLLFAGLFSAVLTTFVAQTSQALSPDNTAISNSILLELVALQRAKANGTSFDSIPAADISFTMSSTDIWVNGLWFTSLALSLSTALLAVLAKQWLRQYSSFIAGSARTRALIRQFRYACFDKWGVRLIISLLPTVLHLSLFLFKVGLVVFLFPLNRTLARVVACITGFLCGIYIITHVLPILTIKCPYRTPISAVLYPFARALTILVIKVTVFIVKIPYTFVRGTLGYVGLMGKRGRWLFPTTVTIPKRMGESLQETERAHVEDEDKQWTNMALSWLARTTSDPSANAILVEALGAEGAEDPLLDHDVLPIFTQQWANTASRLMTGESGSLGNEMTLGRLIRATMLHDIYIRPDCNPRPLNLQKSSIRIMLDNLPTTPISAADPTTILAIAACSRTSRFAWSDKPEGDVLAPYKAFDFVLEHYAELDELVAPTWMWWSICTQAAIGPEWLDEESHGRTMMLIRICKAKKKNIERYDMMAWLEQLSVSVDLQRAVEACLRKNDGCPPYSPVSLAKFLAVYFPGIWKRSSPASSILSVSS</sequence>
<feature type="transmembrane region" description="Helical" evidence="2">
    <location>
        <begin position="271"/>
        <end position="294"/>
    </location>
</feature>
<gene>
    <name evidence="4" type="ORF">DFH08DRAFT_836464</name>
</gene>
<evidence type="ECO:0000313" key="5">
    <source>
        <dbReference type="Proteomes" id="UP001218218"/>
    </source>
</evidence>
<keyword evidence="2" id="KW-1133">Transmembrane helix</keyword>
<accession>A0AAD7ASA7</accession>
<keyword evidence="2" id="KW-0812">Transmembrane</keyword>
<evidence type="ECO:0000313" key="4">
    <source>
        <dbReference type="EMBL" id="KAJ7367061.1"/>
    </source>
</evidence>
<name>A0AAD7ASA7_9AGAR</name>
<feature type="transmembrane region" description="Helical" evidence="2">
    <location>
        <begin position="326"/>
        <end position="355"/>
    </location>
</feature>
<evidence type="ECO:0000256" key="1">
    <source>
        <dbReference type="SAM" id="MobiDB-lite"/>
    </source>
</evidence>
<feature type="transmembrane region" description="Helical" evidence="2">
    <location>
        <begin position="361"/>
        <end position="385"/>
    </location>
</feature>
<feature type="domain" description="DUF6535" evidence="3">
    <location>
        <begin position="179"/>
        <end position="355"/>
    </location>
</feature>
<feature type="region of interest" description="Disordered" evidence="1">
    <location>
        <begin position="1"/>
        <end position="79"/>
    </location>
</feature>
<evidence type="ECO:0000256" key="2">
    <source>
        <dbReference type="SAM" id="Phobius"/>
    </source>
</evidence>
<keyword evidence="2" id="KW-0472">Membrane</keyword>
<dbReference type="EMBL" id="JARIHO010000002">
    <property type="protein sequence ID" value="KAJ7367061.1"/>
    <property type="molecule type" value="Genomic_DNA"/>
</dbReference>
<feature type="compositionally biased region" description="Low complexity" evidence="1">
    <location>
        <begin position="1"/>
        <end position="27"/>
    </location>
</feature>
<feature type="transmembrane region" description="Helical" evidence="2">
    <location>
        <begin position="397"/>
        <end position="418"/>
    </location>
</feature>
<evidence type="ECO:0000259" key="3">
    <source>
        <dbReference type="Pfam" id="PF20153"/>
    </source>
</evidence>
<feature type="transmembrane region" description="Helical" evidence="2">
    <location>
        <begin position="203"/>
        <end position="220"/>
    </location>
</feature>
<organism evidence="4 5">
    <name type="scientific">Mycena albidolilacea</name>
    <dbReference type="NCBI Taxonomy" id="1033008"/>
    <lineage>
        <taxon>Eukaryota</taxon>
        <taxon>Fungi</taxon>
        <taxon>Dikarya</taxon>
        <taxon>Basidiomycota</taxon>
        <taxon>Agaricomycotina</taxon>
        <taxon>Agaricomycetes</taxon>
        <taxon>Agaricomycetidae</taxon>
        <taxon>Agaricales</taxon>
        <taxon>Marasmiineae</taxon>
        <taxon>Mycenaceae</taxon>
        <taxon>Mycena</taxon>
    </lineage>
</organism>
<reference evidence="4" key="1">
    <citation type="submission" date="2023-03" db="EMBL/GenBank/DDBJ databases">
        <title>Massive genome expansion in bonnet fungi (Mycena s.s.) driven by repeated elements and novel gene families across ecological guilds.</title>
        <authorList>
            <consortium name="Lawrence Berkeley National Laboratory"/>
            <person name="Harder C.B."/>
            <person name="Miyauchi S."/>
            <person name="Viragh M."/>
            <person name="Kuo A."/>
            <person name="Thoen E."/>
            <person name="Andreopoulos B."/>
            <person name="Lu D."/>
            <person name="Skrede I."/>
            <person name="Drula E."/>
            <person name="Henrissat B."/>
            <person name="Morin E."/>
            <person name="Kohler A."/>
            <person name="Barry K."/>
            <person name="LaButti K."/>
            <person name="Morin E."/>
            <person name="Salamov A."/>
            <person name="Lipzen A."/>
            <person name="Mereny Z."/>
            <person name="Hegedus B."/>
            <person name="Baldrian P."/>
            <person name="Stursova M."/>
            <person name="Weitz H."/>
            <person name="Taylor A."/>
            <person name="Grigoriev I.V."/>
            <person name="Nagy L.G."/>
            <person name="Martin F."/>
            <person name="Kauserud H."/>
        </authorList>
    </citation>
    <scope>NUCLEOTIDE SEQUENCE</scope>
    <source>
        <strain evidence="4">CBHHK002</strain>
    </source>
</reference>
<dbReference type="AlphaFoldDB" id="A0AAD7ASA7"/>
<keyword evidence="5" id="KW-1185">Reference proteome</keyword>
<dbReference type="Pfam" id="PF20153">
    <property type="entry name" value="DUF6535"/>
    <property type="match status" value="1"/>
</dbReference>
<protein>
    <recommendedName>
        <fullName evidence="3">DUF6535 domain-containing protein</fullName>
    </recommendedName>
</protein>
<dbReference type="Proteomes" id="UP001218218">
    <property type="component" value="Unassembled WGS sequence"/>
</dbReference>
<comment type="caution">
    <text evidence="4">The sequence shown here is derived from an EMBL/GenBank/DDBJ whole genome shotgun (WGS) entry which is preliminary data.</text>
</comment>